<evidence type="ECO:0000313" key="2">
    <source>
        <dbReference type="Proteomes" id="UP000650081"/>
    </source>
</evidence>
<dbReference type="Proteomes" id="UP000650081">
    <property type="component" value="Unassembled WGS sequence"/>
</dbReference>
<dbReference type="RefSeq" id="WP_187466899.1">
    <property type="nucleotide sequence ID" value="NZ_JACSIT010000104.1"/>
</dbReference>
<proteinExistence type="predicted"/>
<sequence length="85" mass="9600">MTTADMRSDVSHWLDELDDHFLVALHAMVGTYVSQQKKDPIFGYDADGTVLHAEDMKSVYAAEVAGVKRGDYLSIDDFEKQSETW</sequence>
<evidence type="ECO:0000313" key="1">
    <source>
        <dbReference type="EMBL" id="MBC6994829.1"/>
    </source>
</evidence>
<protein>
    <submittedName>
        <fullName evidence="1">Uncharacterized protein</fullName>
    </submittedName>
</protein>
<dbReference type="AlphaFoldDB" id="A0A923PK51"/>
<organism evidence="1 2">
    <name type="scientific">Neolewinella lacunae</name>
    <dbReference type="NCBI Taxonomy" id="1517758"/>
    <lineage>
        <taxon>Bacteria</taxon>
        <taxon>Pseudomonadati</taxon>
        <taxon>Bacteroidota</taxon>
        <taxon>Saprospiria</taxon>
        <taxon>Saprospirales</taxon>
        <taxon>Lewinellaceae</taxon>
        <taxon>Neolewinella</taxon>
    </lineage>
</organism>
<dbReference type="EMBL" id="JACSIT010000104">
    <property type="protein sequence ID" value="MBC6994829.1"/>
    <property type="molecule type" value="Genomic_DNA"/>
</dbReference>
<comment type="caution">
    <text evidence="1">The sequence shown here is derived from an EMBL/GenBank/DDBJ whole genome shotgun (WGS) entry which is preliminary data.</text>
</comment>
<reference evidence="1" key="1">
    <citation type="submission" date="2020-08" db="EMBL/GenBank/DDBJ databases">
        <title>Lewinella bacteria from marine environments.</title>
        <authorList>
            <person name="Zhong Y."/>
        </authorList>
    </citation>
    <scope>NUCLEOTIDE SEQUENCE</scope>
    <source>
        <strain evidence="1">KCTC 42187</strain>
    </source>
</reference>
<name>A0A923PK51_9BACT</name>
<gene>
    <name evidence="1" type="ORF">H9S92_11680</name>
</gene>
<accession>A0A923PK51</accession>
<keyword evidence="2" id="KW-1185">Reference proteome</keyword>